<proteinExistence type="predicted"/>
<dbReference type="NCBIfam" id="TIGR02922">
    <property type="entry name" value="TIGR02922 family protein"/>
    <property type="match status" value="1"/>
</dbReference>
<dbReference type="OrthoDB" id="6228741at2"/>
<dbReference type="Pfam" id="PF09558">
    <property type="entry name" value="DUF2375"/>
    <property type="match status" value="1"/>
</dbReference>
<dbReference type="InterPro" id="IPR014271">
    <property type="entry name" value="CHP02922"/>
</dbReference>
<evidence type="ECO:0000313" key="1">
    <source>
        <dbReference type="EMBL" id="RLV59132.1"/>
    </source>
</evidence>
<dbReference type="Proteomes" id="UP000281474">
    <property type="component" value="Unassembled WGS sequence"/>
</dbReference>
<name>A0A3L8PYJ0_9GAMM</name>
<comment type="caution">
    <text evidence="1">The sequence shown here is derived from an EMBL/GenBank/DDBJ whole genome shotgun (WGS) entry which is preliminary data.</text>
</comment>
<dbReference type="RefSeq" id="WP_121839573.1">
    <property type="nucleotide sequence ID" value="NZ_ML014792.1"/>
</dbReference>
<dbReference type="EMBL" id="QZEI01000043">
    <property type="protein sequence ID" value="RLV59132.1"/>
    <property type="molecule type" value="Genomic_DNA"/>
</dbReference>
<accession>A0A3L8PYJ0</accession>
<gene>
    <name evidence="1" type="ORF">D5018_13745</name>
</gene>
<sequence length="80" mass="8794">MHQSGNSKNTNTVTVLYFEAPAGVILYSRVLHELPHRGSGRIKLPDEFRQGKNIMAVLEGSCQLLNGMGERISVVNAVNE</sequence>
<keyword evidence="2" id="KW-1185">Reference proteome</keyword>
<dbReference type="AlphaFoldDB" id="A0A3L8PYJ0"/>
<organism evidence="1 2">
    <name type="scientific">Parashewanella curva</name>
    <dbReference type="NCBI Taxonomy" id="2338552"/>
    <lineage>
        <taxon>Bacteria</taxon>
        <taxon>Pseudomonadati</taxon>
        <taxon>Pseudomonadota</taxon>
        <taxon>Gammaproteobacteria</taxon>
        <taxon>Alteromonadales</taxon>
        <taxon>Shewanellaceae</taxon>
        <taxon>Parashewanella</taxon>
    </lineage>
</organism>
<evidence type="ECO:0000313" key="2">
    <source>
        <dbReference type="Proteomes" id="UP000281474"/>
    </source>
</evidence>
<protein>
    <submittedName>
        <fullName evidence="1">TIGR02922 family protein</fullName>
    </submittedName>
</protein>
<reference evidence="1 2" key="1">
    <citation type="submission" date="2018-09" db="EMBL/GenBank/DDBJ databases">
        <title>Phylogeny of the Shewanellaceae, and recommendation for two new genera, Pseudoshewanella and Parashewanella.</title>
        <authorList>
            <person name="Wang G."/>
        </authorList>
    </citation>
    <scope>NUCLEOTIDE SEQUENCE [LARGE SCALE GENOMIC DNA]</scope>
    <source>
        <strain evidence="1 2">C51</strain>
    </source>
</reference>